<keyword evidence="2" id="KW-0456">Lyase</keyword>
<dbReference type="GO" id="GO:0016829">
    <property type="term" value="F:lyase activity"/>
    <property type="evidence" value="ECO:0007669"/>
    <property type="project" value="UniProtKB-KW"/>
</dbReference>
<feature type="domain" description="SAF" evidence="3">
    <location>
        <begin position="10"/>
        <end position="77"/>
    </location>
</feature>
<keyword evidence="5" id="KW-1185">Reference proteome</keyword>
<dbReference type="InterPro" id="IPR044144">
    <property type="entry name" value="SAF_UxaA/GarD"/>
</dbReference>
<comment type="similarity">
    <text evidence="1">Belongs to the UxaA family.</text>
</comment>
<dbReference type="InParanoid" id="A0A395JRD2"/>
<dbReference type="InterPro" id="IPR007392">
    <property type="entry name" value="GD_AH_second"/>
</dbReference>
<accession>A0A395JRD2</accession>
<dbReference type="PANTHER" id="PTHR30536:SF5">
    <property type="entry name" value="ALTRONATE DEHYDRATASE"/>
    <property type="match status" value="1"/>
</dbReference>
<dbReference type="FunCoup" id="A0A395JRD2">
    <property type="interactions" value="89"/>
</dbReference>
<dbReference type="RefSeq" id="WP_113952623.1">
    <property type="nucleotide sequence ID" value="NZ_QNRT01000001.1"/>
</dbReference>
<evidence type="ECO:0000313" key="4">
    <source>
        <dbReference type="EMBL" id="RBP53016.1"/>
    </source>
</evidence>
<dbReference type="AlphaFoldDB" id="A0A395JRD2"/>
<dbReference type="InterPro" id="IPR048332">
    <property type="entry name" value="GD_AH_C"/>
</dbReference>
<protein>
    <submittedName>
        <fullName evidence="4">D-altronate dehydratase</fullName>
    </submittedName>
</protein>
<dbReference type="SMART" id="SM00858">
    <property type="entry name" value="SAF"/>
    <property type="match status" value="1"/>
</dbReference>
<dbReference type="Pfam" id="PF04295">
    <property type="entry name" value="GD_AH_second"/>
    <property type="match status" value="1"/>
</dbReference>
<dbReference type="InterPro" id="IPR013974">
    <property type="entry name" value="SAF"/>
</dbReference>
<gene>
    <name evidence="4" type="ORF">DFR28_101401</name>
</gene>
<proteinExistence type="inferred from homology"/>
<evidence type="ECO:0000259" key="3">
    <source>
        <dbReference type="SMART" id="SM00858"/>
    </source>
</evidence>
<dbReference type="OrthoDB" id="9804574at2"/>
<dbReference type="CDD" id="cd11613">
    <property type="entry name" value="SAF_AH_GD"/>
    <property type="match status" value="1"/>
</dbReference>
<dbReference type="EMBL" id="QNRT01000001">
    <property type="protein sequence ID" value="RBP53016.1"/>
    <property type="molecule type" value="Genomic_DNA"/>
</dbReference>
<dbReference type="Proteomes" id="UP000253083">
    <property type="component" value="Unassembled WGS sequence"/>
</dbReference>
<dbReference type="GO" id="GO:0019698">
    <property type="term" value="P:D-galacturonate catabolic process"/>
    <property type="evidence" value="ECO:0007669"/>
    <property type="project" value="TreeGrafter"/>
</dbReference>
<dbReference type="Pfam" id="PF08666">
    <property type="entry name" value="SAF"/>
    <property type="match status" value="1"/>
</dbReference>
<sequence length="487" mass="51784">MKALKVHQLDNVGVALENLAGGEEVLGLQLTQAIPKGHKFALSDIAKDQAILKYGHPIGRTTETISAGAHVHSHNLVTALTSGDAYHYQPADKPALSHTHTDTFEGYLRSNGRAGTRNEIWVLNTVGCVNATAARVATSSRASGAVEGIHAFSHPFGCSQLGDDLDHTRKILAALASHPNAGGVVIIGLGCENNQLDRLLETVDPTVKQRIRSFSAQRVQDEELSGLDAVQELMEIMSEDKRETLPTSLLTLGMKCGGSDAFSGLTANPLVGQMTDRVTAQGGRAILTEVPEMFGAEQLLMNRAETPEVYQQTVELIEEFKRYFTANHQPVSENPSPGNIEGGITTLEEKSLGAIQKGGVATVNDVIDYGEQVTKAGLSLLQGPGNDAVSSTALTAAGANLILFTTGRGTPLGFPVPTMKIASNSTLATDKSRWIDFNAGALLDGESLTAVADALWQQILRTASGEPSRNETNGYREIALWKTGVTL</sequence>
<name>A0A395JRD2_9GAMM</name>
<evidence type="ECO:0000313" key="5">
    <source>
        <dbReference type="Proteomes" id="UP000253083"/>
    </source>
</evidence>
<dbReference type="Pfam" id="PF20629">
    <property type="entry name" value="GD_AH_C"/>
    <property type="match status" value="1"/>
</dbReference>
<comment type="caution">
    <text evidence="4">The sequence shown here is derived from an EMBL/GenBank/DDBJ whole genome shotgun (WGS) entry which is preliminary data.</text>
</comment>
<evidence type="ECO:0000256" key="2">
    <source>
        <dbReference type="ARBA" id="ARBA00023239"/>
    </source>
</evidence>
<dbReference type="PANTHER" id="PTHR30536">
    <property type="entry name" value="ALTRONATE/GALACTARATE DEHYDRATASE"/>
    <property type="match status" value="1"/>
</dbReference>
<evidence type="ECO:0000256" key="1">
    <source>
        <dbReference type="ARBA" id="ARBA00010986"/>
    </source>
</evidence>
<dbReference type="Gene3D" id="2.30.130.110">
    <property type="match status" value="1"/>
</dbReference>
<reference evidence="4 5" key="1">
    <citation type="submission" date="2018-06" db="EMBL/GenBank/DDBJ databases">
        <title>Genomic Encyclopedia of Type Strains, Phase IV (KMG-IV): sequencing the most valuable type-strain genomes for metagenomic binning, comparative biology and taxonomic classification.</title>
        <authorList>
            <person name="Goeker M."/>
        </authorList>
    </citation>
    <scope>NUCLEOTIDE SEQUENCE [LARGE SCALE GENOMIC DNA]</scope>
    <source>
        <strain evidence="4 5">DSM 24032</strain>
    </source>
</reference>
<organism evidence="4 5">
    <name type="scientific">Arenicella xantha</name>
    <dbReference type="NCBI Taxonomy" id="644221"/>
    <lineage>
        <taxon>Bacteria</taxon>
        <taxon>Pseudomonadati</taxon>
        <taxon>Pseudomonadota</taxon>
        <taxon>Gammaproteobacteria</taxon>
        <taxon>Arenicellales</taxon>
        <taxon>Arenicellaceae</taxon>
        <taxon>Arenicella</taxon>
    </lineage>
</organism>
<dbReference type="InterPro" id="IPR052172">
    <property type="entry name" value="UxaA_altronate/galactarate_dh"/>
</dbReference>